<dbReference type="InterPro" id="IPR037187">
    <property type="entry name" value="DnaK_N"/>
</dbReference>
<dbReference type="AlphaFoldDB" id="A0A7S8FAW3"/>
<evidence type="ECO:0000313" key="2">
    <source>
        <dbReference type="EMBL" id="QPD02407.1"/>
    </source>
</evidence>
<dbReference type="PANTHER" id="PTHR33823:SF4">
    <property type="entry name" value="GENERAL STRESS PROTEIN 16O"/>
    <property type="match status" value="1"/>
</dbReference>
<dbReference type="SUPFAM" id="SSF109635">
    <property type="entry name" value="DnaK suppressor protein DksA, alpha-hairpin domain"/>
    <property type="match status" value="1"/>
</dbReference>
<sequence length="113" mass="12888">MDREELEQFRERLTAMQDEIRAISESAAQDLKPVMLDQTSVGRVSRVDAMQLQQMSQEAARRRQQLLVKIEGALRRIESGRFGLCFLCGMEIGLRRLSADPTITRCRDCVEGS</sequence>
<dbReference type="Proteomes" id="UP000593737">
    <property type="component" value="Chromosome"/>
</dbReference>
<dbReference type="PANTHER" id="PTHR33823">
    <property type="entry name" value="RNA POLYMERASE-BINDING TRANSCRIPTION FACTOR DKSA-RELATED"/>
    <property type="match status" value="1"/>
</dbReference>
<gene>
    <name evidence="2" type="ORF">Nkreftii_000181</name>
</gene>
<evidence type="ECO:0000256" key="1">
    <source>
        <dbReference type="PROSITE-ProRule" id="PRU00510"/>
    </source>
</evidence>
<dbReference type="Gene3D" id="1.20.120.910">
    <property type="entry name" value="DksA, coiled-coil domain"/>
    <property type="match status" value="1"/>
</dbReference>
<organism evidence="2 3">
    <name type="scientific">Candidatus Nitrospira kreftii</name>
    <dbReference type="NCBI Taxonomy" id="2652173"/>
    <lineage>
        <taxon>Bacteria</taxon>
        <taxon>Pseudomonadati</taxon>
        <taxon>Nitrospirota</taxon>
        <taxon>Nitrospiria</taxon>
        <taxon>Nitrospirales</taxon>
        <taxon>Nitrospiraceae</taxon>
        <taxon>Nitrospira</taxon>
    </lineage>
</organism>
<reference evidence="2 3" key="1">
    <citation type="journal article" date="2020" name="ISME J.">
        <title>Enrichment and physiological characterization of a novel comammox Nitrospira indicates ammonium inhibition of complete nitrification.</title>
        <authorList>
            <person name="Sakoula D."/>
            <person name="Koch H."/>
            <person name="Frank J."/>
            <person name="Jetten M.S.M."/>
            <person name="van Kessel M.A.H.J."/>
            <person name="Lucker S."/>
        </authorList>
    </citation>
    <scope>NUCLEOTIDE SEQUENCE [LARGE SCALE GENOMIC DNA]</scope>
    <source>
        <strain evidence="2">Comreactor17</strain>
    </source>
</reference>
<name>A0A7S8FAW3_9BACT</name>
<dbReference type="KEGG" id="nkf:Nkreftii_000181"/>
<dbReference type="SUPFAM" id="SSF57716">
    <property type="entry name" value="Glucocorticoid receptor-like (DNA-binding domain)"/>
    <property type="match status" value="1"/>
</dbReference>
<accession>A0A7S8FAW3</accession>
<protein>
    <submittedName>
        <fullName evidence="2">Conjugal transfer protein TraR</fullName>
    </submittedName>
</protein>
<dbReference type="PROSITE" id="PS51128">
    <property type="entry name" value="ZF_DKSA_2"/>
    <property type="match status" value="1"/>
</dbReference>
<feature type="zinc finger region" description="dksA C4-type" evidence="1">
    <location>
        <begin position="85"/>
        <end position="109"/>
    </location>
</feature>
<dbReference type="EMBL" id="CP047423">
    <property type="protein sequence ID" value="QPD02407.1"/>
    <property type="molecule type" value="Genomic_DNA"/>
</dbReference>
<proteinExistence type="predicted"/>
<evidence type="ECO:0000313" key="3">
    <source>
        <dbReference type="Proteomes" id="UP000593737"/>
    </source>
</evidence>